<keyword evidence="5 10" id="KW-0276">Fatty acid metabolism</keyword>
<dbReference type="GO" id="GO:0005789">
    <property type="term" value="C:endoplasmic reticulum membrane"/>
    <property type="evidence" value="ECO:0007669"/>
    <property type="project" value="TreeGrafter"/>
</dbReference>
<evidence type="ECO:0000256" key="8">
    <source>
        <dbReference type="ARBA" id="ARBA00023136"/>
    </source>
</evidence>
<keyword evidence="9 10" id="KW-0275">Fatty acid biosynthesis</keyword>
<comment type="subcellular location">
    <subcellularLocation>
        <location evidence="1">Membrane</location>
        <topology evidence="1">Multi-pass membrane protein</topology>
    </subcellularLocation>
</comment>
<feature type="transmembrane region" description="Helical" evidence="10">
    <location>
        <begin position="221"/>
        <end position="243"/>
    </location>
</feature>
<feature type="transmembrane region" description="Helical" evidence="10">
    <location>
        <begin position="50"/>
        <end position="72"/>
    </location>
</feature>
<dbReference type="GO" id="GO:0034626">
    <property type="term" value="P:fatty acid elongation, polyunsaturated fatty acid"/>
    <property type="evidence" value="ECO:0007669"/>
    <property type="project" value="TreeGrafter"/>
</dbReference>
<sequence>MNDCLSLHFSLPPARLIQFPSIHHTSIIRPSDAERSWTRPFNISAEVYDYPLHIAFPILFASSYVLIIAYLNSINRKRCHKPWRLTQTRSFHYLVLFHNIGLAVFSAWVFCGLLSTVYRNLPSIKREAYSVHVAATLCHIEGRYILHNSVLNATRIVWDTGYGDGLWQRGLGYFCWVMYMSKYYEVMDTVILILKGKEITFLQTYHHSGVMIGSWALMRSISPHCLVAALLNSGVHALMILLLNQRGSVFLQYLYYALQTLKIPVPMHLKRTLTAVQIAQFSIGYILGLCYLFIAYNSPHARISTGRDDVLNDELRHTVVPCLHTPGHLAVLLLGGLYLGPLIYLFVRFFVRSYLSAAKGKMD</sequence>
<evidence type="ECO:0000256" key="9">
    <source>
        <dbReference type="ARBA" id="ARBA00023160"/>
    </source>
</evidence>
<keyword evidence="3 10" id="KW-0808">Transferase</keyword>
<evidence type="ECO:0000313" key="12">
    <source>
        <dbReference type="Proteomes" id="UP000253845"/>
    </source>
</evidence>
<dbReference type="GO" id="GO:0019367">
    <property type="term" value="P:fatty acid elongation, saturated fatty acid"/>
    <property type="evidence" value="ECO:0007669"/>
    <property type="project" value="TreeGrafter"/>
</dbReference>
<dbReference type="GO" id="GO:0009922">
    <property type="term" value="F:fatty acid elongase activity"/>
    <property type="evidence" value="ECO:0007669"/>
    <property type="project" value="InterPro"/>
</dbReference>
<organism evidence="11 12">
    <name type="scientific">Aspergillus niger ATCC 13496</name>
    <dbReference type="NCBI Taxonomy" id="1353008"/>
    <lineage>
        <taxon>Eukaryota</taxon>
        <taxon>Fungi</taxon>
        <taxon>Dikarya</taxon>
        <taxon>Ascomycota</taxon>
        <taxon>Pezizomycotina</taxon>
        <taxon>Eurotiomycetes</taxon>
        <taxon>Eurotiomycetidae</taxon>
        <taxon>Eurotiales</taxon>
        <taxon>Aspergillaceae</taxon>
        <taxon>Aspergillus</taxon>
        <taxon>Aspergillus subgen. Circumdati</taxon>
    </lineage>
</organism>
<evidence type="ECO:0000256" key="7">
    <source>
        <dbReference type="ARBA" id="ARBA00023098"/>
    </source>
</evidence>
<dbReference type="VEuPathDB" id="FungiDB:M747DRAFT_307043"/>
<evidence type="ECO:0000256" key="2">
    <source>
        <dbReference type="ARBA" id="ARBA00022516"/>
    </source>
</evidence>
<keyword evidence="6 10" id="KW-1133">Transmembrane helix</keyword>
<keyword evidence="4 10" id="KW-0812">Transmembrane</keyword>
<evidence type="ECO:0000256" key="3">
    <source>
        <dbReference type="ARBA" id="ARBA00022679"/>
    </source>
</evidence>
<feature type="transmembrane region" description="Helical" evidence="10">
    <location>
        <begin position="329"/>
        <end position="351"/>
    </location>
</feature>
<dbReference type="GO" id="GO:0030148">
    <property type="term" value="P:sphingolipid biosynthetic process"/>
    <property type="evidence" value="ECO:0007669"/>
    <property type="project" value="TreeGrafter"/>
</dbReference>
<feature type="transmembrane region" description="Helical" evidence="10">
    <location>
        <begin position="272"/>
        <end position="294"/>
    </location>
</feature>
<evidence type="ECO:0000313" key="11">
    <source>
        <dbReference type="EMBL" id="RDH18707.1"/>
    </source>
</evidence>
<dbReference type="EC" id="2.3.1.-" evidence="10"/>
<dbReference type="EMBL" id="KZ851922">
    <property type="protein sequence ID" value="RDH18707.1"/>
    <property type="molecule type" value="Genomic_DNA"/>
</dbReference>
<evidence type="ECO:0000256" key="4">
    <source>
        <dbReference type="ARBA" id="ARBA00022692"/>
    </source>
</evidence>
<dbReference type="Proteomes" id="UP000253845">
    <property type="component" value="Unassembled WGS sequence"/>
</dbReference>
<dbReference type="GO" id="GO:0034625">
    <property type="term" value="P:fatty acid elongation, monounsaturated fatty acid"/>
    <property type="evidence" value="ECO:0007669"/>
    <property type="project" value="TreeGrafter"/>
</dbReference>
<keyword evidence="7 10" id="KW-0443">Lipid metabolism</keyword>
<proteinExistence type="inferred from homology"/>
<dbReference type="Pfam" id="PF01151">
    <property type="entry name" value="ELO"/>
    <property type="match status" value="1"/>
</dbReference>
<dbReference type="AlphaFoldDB" id="A0A370BT96"/>
<dbReference type="InterPro" id="IPR002076">
    <property type="entry name" value="ELO_fam"/>
</dbReference>
<dbReference type="GO" id="GO:0042761">
    <property type="term" value="P:very long-chain fatty acid biosynthetic process"/>
    <property type="evidence" value="ECO:0007669"/>
    <property type="project" value="TreeGrafter"/>
</dbReference>
<comment type="catalytic activity">
    <reaction evidence="10">
        <text>an acyl-CoA + malonyl-CoA + H(+) = a 3-oxoacyl-CoA + CO2 + CoA</text>
        <dbReference type="Rhea" id="RHEA:50252"/>
        <dbReference type="ChEBI" id="CHEBI:15378"/>
        <dbReference type="ChEBI" id="CHEBI:16526"/>
        <dbReference type="ChEBI" id="CHEBI:57287"/>
        <dbReference type="ChEBI" id="CHEBI:57384"/>
        <dbReference type="ChEBI" id="CHEBI:58342"/>
        <dbReference type="ChEBI" id="CHEBI:90726"/>
    </reaction>
    <physiologicalReaction direction="left-to-right" evidence="10">
        <dbReference type="Rhea" id="RHEA:50253"/>
    </physiologicalReaction>
</comment>
<keyword evidence="2 10" id="KW-0444">Lipid biosynthesis</keyword>
<accession>A0A370BT96</accession>
<evidence type="ECO:0000256" key="5">
    <source>
        <dbReference type="ARBA" id="ARBA00022832"/>
    </source>
</evidence>
<keyword evidence="8 10" id="KW-0472">Membrane</keyword>
<dbReference type="PANTHER" id="PTHR11157">
    <property type="entry name" value="FATTY ACID ACYL TRANSFERASE-RELATED"/>
    <property type="match status" value="1"/>
</dbReference>
<evidence type="ECO:0000256" key="10">
    <source>
        <dbReference type="RuleBase" id="RU361115"/>
    </source>
</evidence>
<feature type="transmembrane region" description="Helical" evidence="10">
    <location>
        <begin position="93"/>
        <end position="118"/>
    </location>
</feature>
<protein>
    <recommendedName>
        <fullName evidence="10">Elongation of fatty acids protein</fullName>
        <ecNumber evidence="10">2.3.1.-</ecNumber>
    </recommendedName>
</protein>
<dbReference type="PANTHER" id="PTHR11157:SF169">
    <property type="entry name" value="ELONGATION OF FATTY ACIDS PROTEIN"/>
    <property type="match status" value="1"/>
</dbReference>
<reference evidence="11 12" key="1">
    <citation type="submission" date="2018-07" db="EMBL/GenBank/DDBJ databases">
        <title>Section-level genome sequencing of Aspergillus section Nigri to investigate inter- and intra-species variation.</title>
        <authorList>
            <consortium name="DOE Joint Genome Institute"/>
            <person name="Vesth T.C."/>
            <person name="Nybo J.L."/>
            <person name="Theobald S."/>
            <person name="Frisvad J.C."/>
            <person name="Larsen T.O."/>
            <person name="Nielsen K.F."/>
            <person name="Hoof J.B."/>
            <person name="Brandl J."/>
            <person name="Salamov A."/>
            <person name="Riley R."/>
            <person name="Gladden J.M."/>
            <person name="Phatale P."/>
            <person name="Nielsen M.T."/>
            <person name="Lyhne E.K."/>
            <person name="Kogle M.E."/>
            <person name="Strasser K."/>
            <person name="McDonnell E."/>
            <person name="Barry K."/>
            <person name="Clum A."/>
            <person name="Chen C."/>
            <person name="Nolan M."/>
            <person name="Sandor L."/>
            <person name="Kuo A."/>
            <person name="Lipzen A."/>
            <person name="Hainaut M."/>
            <person name="Drula E."/>
            <person name="Tsang A."/>
            <person name="Magnuson J.K."/>
            <person name="Henrissat B."/>
            <person name="Wiebenga A."/>
            <person name="Simmons B.A."/>
            <person name="Makela M.R."/>
            <person name="De vries R.P."/>
            <person name="Grigoriev I.V."/>
            <person name="Mortensen U.H."/>
            <person name="Baker S.E."/>
            <person name="Andersen M.R."/>
        </authorList>
    </citation>
    <scope>NUCLEOTIDE SEQUENCE [LARGE SCALE GENOMIC DNA]</scope>
    <source>
        <strain evidence="11 12">ATCC 13496</strain>
    </source>
</reference>
<evidence type="ECO:0000256" key="1">
    <source>
        <dbReference type="ARBA" id="ARBA00004141"/>
    </source>
</evidence>
<gene>
    <name evidence="11" type="ORF">M747DRAFT_307043</name>
</gene>
<evidence type="ECO:0000256" key="6">
    <source>
        <dbReference type="ARBA" id="ARBA00022989"/>
    </source>
</evidence>
<name>A0A370BT96_ASPNG</name>
<comment type="similarity">
    <text evidence="10">Belongs to the ELO family.</text>
</comment>